<keyword evidence="5" id="KW-1185">Reference proteome</keyword>
<evidence type="ECO:0000259" key="3">
    <source>
        <dbReference type="PROSITE" id="PS51352"/>
    </source>
</evidence>
<feature type="chain" id="PRO_5043015804" evidence="2">
    <location>
        <begin position="25"/>
        <end position="164"/>
    </location>
</feature>
<dbReference type="InterPro" id="IPR036249">
    <property type="entry name" value="Thioredoxin-like_sf"/>
</dbReference>
<evidence type="ECO:0000256" key="1">
    <source>
        <dbReference type="ARBA" id="ARBA00022729"/>
    </source>
</evidence>
<evidence type="ECO:0000256" key="2">
    <source>
        <dbReference type="SAM" id="SignalP"/>
    </source>
</evidence>
<organism evidence="4 5">
    <name type="scientific">Rubellicoccus peritrichatus</name>
    <dbReference type="NCBI Taxonomy" id="3080537"/>
    <lineage>
        <taxon>Bacteria</taxon>
        <taxon>Pseudomonadati</taxon>
        <taxon>Verrucomicrobiota</taxon>
        <taxon>Opitutia</taxon>
        <taxon>Puniceicoccales</taxon>
        <taxon>Cerasicoccaceae</taxon>
        <taxon>Rubellicoccus</taxon>
    </lineage>
</organism>
<accession>A0AAQ3LIM0</accession>
<dbReference type="PROSITE" id="PS51257">
    <property type="entry name" value="PROKAR_LIPOPROTEIN"/>
    <property type="match status" value="1"/>
</dbReference>
<dbReference type="PANTHER" id="PTHR15337">
    <property type="entry name" value="ANTERIOR GRADIENT PROTEIN-RELATED"/>
    <property type="match status" value="1"/>
</dbReference>
<dbReference type="InterPro" id="IPR013766">
    <property type="entry name" value="Thioredoxin_domain"/>
</dbReference>
<feature type="signal peptide" evidence="2">
    <location>
        <begin position="1"/>
        <end position="24"/>
    </location>
</feature>
<gene>
    <name evidence="4" type="ORF">RZN69_06895</name>
</gene>
<sequence length="164" mass="18045">MKSIYKTFLSLASIAAITAGCAQAGEPTTLSDSDQKGVPAGWVTDYDAALKQAKAEGKDVMIDFTGSDWCGWCIKLHDEILDKEAFKEYAKENLVLVYLDYPRGKPQTEALKEQNEKLSEKYGIRGFPTLVILNSDGKKIGQMGYQKGGPKPFVEALEKVTKKS</sequence>
<dbReference type="RefSeq" id="WP_317835344.1">
    <property type="nucleotide sequence ID" value="NZ_CP136920.1"/>
</dbReference>
<dbReference type="EMBL" id="CP136920">
    <property type="protein sequence ID" value="WOO42814.1"/>
    <property type="molecule type" value="Genomic_DNA"/>
</dbReference>
<dbReference type="InterPro" id="IPR051099">
    <property type="entry name" value="AGR/TXD"/>
</dbReference>
<reference evidence="4 5" key="1">
    <citation type="submission" date="2023-10" db="EMBL/GenBank/DDBJ databases">
        <title>Rubellicoccus peritrichatus gen. nov., sp. nov., isolated from an algae of coral reef tank.</title>
        <authorList>
            <person name="Luo J."/>
        </authorList>
    </citation>
    <scope>NUCLEOTIDE SEQUENCE [LARGE SCALE GENOMIC DNA]</scope>
    <source>
        <strain evidence="4 5">CR14</strain>
    </source>
</reference>
<dbReference type="Pfam" id="PF13899">
    <property type="entry name" value="Thioredoxin_7"/>
    <property type="match status" value="1"/>
</dbReference>
<proteinExistence type="predicted"/>
<dbReference type="PANTHER" id="PTHR15337:SF11">
    <property type="entry name" value="THIOREDOXIN DOMAIN-CONTAINING PROTEIN"/>
    <property type="match status" value="1"/>
</dbReference>
<dbReference type="PROSITE" id="PS51352">
    <property type="entry name" value="THIOREDOXIN_2"/>
    <property type="match status" value="1"/>
</dbReference>
<name>A0AAQ3LIM0_9BACT</name>
<protein>
    <submittedName>
        <fullName evidence="4">Thioredoxin family protein</fullName>
    </submittedName>
</protein>
<evidence type="ECO:0000313" key="4">
    <source>
        <dbReference type="EMBL" id="WOO42814.1"/>
    </source>
</evidence>
<keyword evidence="1 2" id="KW-0732">Signal</keyword>
<dbReference type="SUPFAM" id="SSF52833">
    <property type="entry name" value="Thioredoxin-like"/>
    <property type="match status" value="1"/>
</dbReference>
<dbReference type="KEGG" id="puo:RZN69_06895"/>
<dbReference type="AlphaFoldDB" id="A0AAQ3LIM0"/>
<dbReference type="Proteomes" id="UP001304300">
    <property type="component" value="Chromosome"/>
</dbReference>
<feature type="domain" description="Thioredoxin" evidence="3">
    <location>
        <begin position="8"/>
        <end position="162"/>
    </location>
</feature>
<dbReference type="Gene3D" id="3.40.30.10">
    <property type="entry name" value="Glutaredoxin"/>
    <property type="match status" value="1"/>
</dbReference>
<evidence type="ECO:0000313" key="5">
    <source>
        <dbReference type="Proteomes" id="UP001304300"/>
    </source>
</evidence>